<dbReference type="PANTHER" id="PTHR10241:SF29">
    <property type="entry name" value="LETHAL(2) GIANT LARVAE PROTEIN"/>
    <property type="match status" value="1"/>
</dbReference>
<dbReference type="GO" id="GO:0019905">
    <property type="term" value="F:syntaxin binding"/>
    <property type="evidence" value="ECO:0007669"/>
    <property type="project" value="TreeGrafter"/>
</dbReference>
<dbReference type="STRING" id="6182.A0A4Z2CPT0"/>
<proteinExistence type="predicted"/>
<dbReference type="GO" id="GO:0045159">
    <property type="term" value="F:myosin II binding"/>
    <property type="evidence" value="ECO:0007669"/>
    <property type="project" value="TreeGrafter"/>
</dbReference>
<dbReference type="Gene3D" id="2.130.10.10">
    <property type="entry name" value="YVTN repeat-like/Quinoprotein amine dehydrogenase"/>
    <property type="match status" value="1"/>
</dbReference>
<protein>
    <submittedName>
        <fullName evidence="3">Lethal(2) giant larvae protein 1</fullName>
    </submittedName>
</protein>
<evidence type="ECO:0000313" key="4">
    <source>
        <dbReference type="Proteomes" id="UP000311919"/>
    </source>
</evidence>
<dbReference type="InterPro" id="IPR013577">
    <property type="entry name" value="LLGL2"/>
</dbReference>
<dbReference type="OrthoDB" id="19944at2759"/>
<feature type="compositionally biased region" description="Polar residues" evidence="1">
    <location>
        <begin position="286"/>
        <end position="304"/>
    </location>
</feature>
<dbReference type="GO" id="GO:0030866">
    <property type="term" value="P:cortical actin cytoskeleton organization"/>
    <property type="evidence" value="ECO:0007669"/>
    <property type="project" value="TreeGrafter"/>
</dbReference>
<dbReference type="GO" id="GO:0005886">
    <property type="term" value="C:plasma membrane"/>
    <property type="evidence" value="ECO:0007669"/>
    <property type="project" value="TreeGrafter"/>
</dbReference>
<accession>A0A4Z2CPT0</accession>
<name>A0A4Z2CPT0_SCHJA</name>
<feature type="compositionally biased region" description="Basic and acidic residues" evidence="1">
    <location>
        <begin position="894"/>
        <end position="914"/>
    </location>
</feature>
<feature type="region of interest" description="Disordered" evidence="1">
    <location>
        <begin position="268"/>
        <end position="341"/>
    </location>
</feature>
<organism evidence="3 4">
    <name type="scientific">Schistosoma japonicum</name>
    <name type="common">Blood fluke</name>
    <dbReference type="NCBI Taxonomy" id="6182"/>
    <lineage>
        <taxon>Eukaryota</taxon>
        <taxon>Metazoa</taxon>
        <taxon>Spiralia</taxon>
        <taxon>Lophotrochozoa</taxon>
        <taxon>Platyhelminthes</taxon>
        <taxon>Trematoda</taxon>
        <taxon>Digenea</taxon>
        <taxon>Strigeidida</taxon>
        <taxon>Schistosomatoidea</taxon>
        <taxon>Schistosomatidae</taxon>
        <taxon>Schistosoma</taxon>
    </lineage>
</organism>
<dbReference type="SUPFAM" id="SSF50978">
    <property type="entry name" value="WD40 repeat-like"/>
    <property type="match status" value="1"/>
</dbReference>
<evidence type="ECO:0000259" key="2">
    <source>
        <dbReference type="Pfam" id="PF08366"/>
    </source>
</evidence>
<sequence>MAQRIFEPFRKLPHQLQNLDFVKRLHDYTLGKHTDSYCCYQSSAYGCLESPSCLAFDDILGLLAIGTSKGLLKIYGSPGVVFTVQREGPPITSVLFLPGEGRIVCASIDGALHLFELDSSCGRWSLCSHIRVQQNVEQDRITCLCLGHGIIYIGSGNGTLRQVAVKNGHMTLGDDTLTACTSSIISESVPADKRDQLGVDSPIVSLELQPQGNHLLIAYAGGCVAVAVPQTVPSGSVTQPAVSVDGVTAPTAEGEVVTPSVDELAPTITQETQGEAVPSDKGETAGETTQSILNDSAVESTPSTPAKGHSDKRSTLKFKALTRSLRPDTPKLEEQVEPSLPVPPAPRISHLLLRDQPVEWASWRVSTIDSLSTEVVVAYGDGAFQVWPIVAAVSDQLFEPIIVSMIDPPNTPYGPLPCGAINKILVNPSANGGLLTVFCGGLPRPQFENRYAVSVLQDHEHHVCYQFGSKVIDFVLIPSEGNMSNETVPGNFMTKPSAPSHSATLLVLTERELVAVDLTQPDWPAYDSPYLNCMDFSPVTAITHIGQVPSALIQRLHQAAHTTTDDITNCSWPIWGGSQADGNKKNLAQNAGNDIIALGHSNGWVTLWAIGRGDTTIHLGTLPTSSLFNSADLQNDQKCGSSALGEETWPPFRPVGYCSRAQRHTLEGCDPRLAISQLLILLGSPIRSGVSDSVAPDTLTLVVGGASGQVSLWVAGSEGFLHTPELTSFEPDVSRVYINLIDQSEEDKYIWKDAPCLRPTEGVPQYCTPTGLTFHPSHLVQLNPPSQITSLALELSWNLLAVGSSHGFALLDLFNRSIIHTHFTYDSSGPAKIFNTVSTVQNVIMARGKQIKSNIRHSFRRLKNLRTSTTTTERSLTEPAPVDEQYTPNSTEQTVKETSSKDETKEKDQPVEVDEKIEAQEGIDIVEVTDQPIASESTEEQKPQLMTDNAEVDVTPEHIHLGQEDIASSAVRCLLFSDTYILNGRLPNQMGDRTPSIWVGTSSGKALAYSLSWKNTSGPVKATLCKEIQSHHHSPIVSLDIVDAINHGPIMHSQAYRNSCIESDEATEQKESTKPSETPAEVTTESVKDTEIPMQSTQSTQDIHQLLLCSEEKVKLFSLPSLRAIYDHKFVDRLRMLGMSLTSGTGSTSKPEKDVNEEADAAVGESETAYVNASQVNRKRVTGFGLQNFTSGSGENTKLEWNAVATLLDGQIAVLSLPSLRKVFKERCYPGYLPSTLPYVATRTFNTHIFWFIGCRLLVSELTPIPSLNSFAVPVNNVITDDFVAIRLPDWARIKKDAPVEDDILKVTQTASVDESPQIAGNFATDETKIDFIPVVEEEIIPTAKKVNDITLENGQNVGDVTLDSIKEYLNGTDVTLVVKTTELSTEKRTLVEGGKITTTVHEVEKIDGKVTKDDIVKFVTDGEPEITVGITGTA</sequence>
<dbReference type="GO" id="GO:0032878">
    <property type="term" value="P:regulation of establishment or maintenance of cell polarity"/>
    <property type="evidence" value="ECO:0007669"/>
    <property type="project" value="TreeGrafter"/>
</dbReference>
<reference evidence="3 4" key="1">
    <citation type="submission" date="2019-03" db="EMBL/GenBank/DDBJ databases">
        <title>An improved genome assembly of the fluke Schistosoma japonicum.</title>
        <authorList>
            <person name="Hu W."/>
            <person name="Luo F."/>
            <person name="Yin M."/>
            <person name="Mo X."/>
            <person name="Sun C."/>
            <person name="Wu Q."/>
            <person name="Zhu B."/>
            <person name="Xiang M."/>
            <person name="Wang J."/>
            <person name="Wang Y."/>
            <person name="Zhang T."/>
            <person name="Xu B."/>
            <person name="Zheng H."/>
            <person name="Feng Z."/>
        </authorList>
    </citation>
    <scope>NUCLEOTIDE SEQUENCE [LARGE SCALE GENOMIC DNA]</scope>
    <source>
        <strain evidence="3">HuSjv2</strain>
        <tissue evidence="3">Worms</tissue>
    </source>
</reference>
<dbReference type="EMBL" id="SKCS01000471">
    <property type="protein sequence ID" value="TNN06273.1"/>
    <property type="molecule type" value="Genomic_DNA"/>
</dbReference>
<dbReference type="Pfam" id="PF08366">
    <property type="entry name" value="LLGL"/>
    <property type="match status" value="1"/>
</dbReference>
<dbReference type="GO" id="GO:0030864">
    <property type="term" value="C:cortical actin cytoskeleton"/>
    <property type="evidence" value="ECO:0007669"/>
    <property type="project" value="TreeGrafter"/>
</dbReference>
<feature type="region of interest" description="Disordered" evidence="1">
    <location>
        <begin position="862"/>
        <end position="914"/>
    </location>
</feature>
<dbReference type="PANTHER" id="PTHR10241">
    <property type="entry name" value="LETHAL 2 GIANT LARVAE PROTEIN"/>
    <property type="match status" value="1"/>
</dbReference>
<keyword evidence="4" id="KW-1185">Reference proteome</keyword>
<feature type="domain" description="Lethal giant larvae homologue 2" evidence="2">
    <location>
        <begin position="410"/>
        <end position="524"/>
    </location>
</feature>
<dbReference type="Proteomes" id="UP000311919">
    <property type="component" value="Unassembled WGS sequence"/>
</dbReference>
<feature type="region of interest" description="Disordered" evidence="1">
    <location>
        <begin position="1062"/>
        <end position="1097"/>
    </location>
</feature>
<feature type="compositionally biased region" description="Low complexity" evidence="1">
    <location>
        <begin position="865"/>
        <end position="878"/>
    </location>
</feature>
<feature type="compositionally biased region" description="Basic and acidic residues" evidence="1">
    <location>
        <begin position="325"/>
        <end position="334"/>
    </location>
</feature>
<dbReference type="GO" id="GO:0008593">
    <property type="term" value="P:regulation of Notch signaling pathway"/>
    <property type="evidence" value="ECO:0007669"/>
    <property type="project" value="TreeGrafter"/>
</dbReference>
<evidence type="ECO:0000313" key="3">
    <source>
        <dbReference type="EMBL" id="TNN06273.1"/>
    </source>
</evidence>
<gene>
    <name evidence="3" type="ORF">EWB00_008475</name>
</gene>
<dbReference type="GO" id="GO:0005096">
    <property type="term" value="F:GTPase activator activity"/>
    <property type="evidence" value="ECO:0007669"/>
    <property type="project" value="TreeGrafter"/>
</dbReference>
<dbReference type="InterPro" id="IPR015943">
    <property type="entry name" value="WD40/YVTN_repeat-like_dom_sf"/>
</dbReference>
<dbReference type="InterPro" id="IPR036322">
    <property type="entry name" value="WD40_repeat_dom_sf"/>
</dbReference>
<dbReference type="GO" id="GO:0006893">
    <property type="term" value="P:Golgi to plasma membrane transport"/>
    <property type="evidence" value="ECO:0007669"/>
    <property type="project" value="TreeGrafter"/>
</dbReference>
<comment type="caution">
    <text evidence="3">The sequence shown here is derived from an EMBL/GenBank/DDBJ whole genome shotgun (WGS) entry which is preliminary data.</text>
</comment>
<evidence type="ECO:0000256" key="1">
    <source>
        <dbReference type="SAM" id="MobiDB-lite"/>
    </source>
</evidence>
<dbReference type="GO" id="GO:0051294">
    <property type="term" value="P:establishment of spindle orientation"/>
    <property type="evidence" value="ECO:0007669"/>
    <property type="project" value="TreeGrafter"/>
</dbReference>